<name>A0A3N4RW34_9ACTN</name>
<evidence type="ECO:0000313" key="5">
    <source>
        <dbReference type="Proteomes" id="UP000267408"/>
    </source>
</evidence>
<organism evidence="3 4">
    <name type="scientific">Kitasatospora cineracea</name>
    <dbReference type="NCBI Taxonomy" id="88074"/>
    <lineage>
        <taxon>Bacteria</taxon>
        <taxon>Bacillati</taxon>
        <taxon>Actinomycetota</taxon>
        <taxon>Actinomycetes</taxon>
        <taxon>Kitasatosporales</taxon>
        <taxon>Streptomycetaceae</taxon>
        <taxon>Kitasatospora</taxon>
    </lineage>
</organism>
<protein>
    <submittedName>
        <fullName evidence="3">Uncharacterized protein</fullName>
    </submittedName>
</protein>
<comment type="caution">
    <text evidence="3">The sequence shown here is derived from an EMBL/GenBank/DDBJ whole genome shotgun (WGS) entry which is preliminary data.</text>
</comment>
<dbReference type="EMBL" id="RKQG01000001">
    <property type="protein sequence ID" value="RPE34985.1"/>
    <property type="molecule type" value="Genomic_DNA"/>
</dbReference>
<evidence type="ECO:0000313" key="3">
    <source>
        <dbReference type="EMBL" id="RPE34985.1"/>
    </source>
</evidence>
<dbReference type="EMBL" id="RJVJ01000001">
    <property type="protein sequence ID" value="ROR44541.1"/>
    <property type="molecule type" value="Genomic_DNA"/>
</dbReference>
<dbReference type="AlphaFoldDB" id="A0A3N4RW34"/>
<keyword evidence="1" id="KW-0812">Transmembrane</keyword>
<accession>A0A8G1XDS7</accession>
<sequence>MLLVALIALAVTAWAITHLAAPALLVSVLVLALWLTGRALHPRSRR</sequence>
<dbReference type="RefSeq" id="WP_162870011.1">
    <property type="nucleotide sequence ID" value="NZ_JBEYIY010000010.1"/>
</dbReference>
<dbReference type="Proteomes" id="UP000267408">
    <property type="component" value="Unassembled WGS sequence"/>
</dbReference>
<dbReference type="Proteomes" id="UP000266906">
    <property type="component" value="Unassembled WGS sequence"/>
</dbReference>
<reference evidence="4 5" key="1">
    <citation type="submission" date="2018-11" db="EMBL/GenBank/DDBJ databases">
        <title>Sequencing the genomes of 1000 actinobacteria strains.</title>
        <authorList>
            <person name="Klenk H.-P."/>
        </authorList>
    </citation>
    <scope>NUCLEOTIDE SEQUENCE [LARGE SCALE GENOMIC DNA]</scope>
    <source>
        <strain evidence="2 5">DSM 44780</strain>
        <strain evidence="3 4">DSM 44781</strain>
    </source>
</reference>
<evidence type="ECO:0000313" key="2">
    <source>
        <dbReference type="EMBL" id="ROR44541.1"/>
    </source>
</evidence>
<evidence type="ECO:0000313" key="4">
    <source>
        <dbReference type="Proteomes" id="UP000266906"/>
    </source>
</evidence>
<keyword evidence="1" id="KW-0472">Membrane</keyword>
<keyword evidence="1" id="KW-1133">Transmembrane helix</keyword>
<proteinExistence type="predicted"/>
<gene>
    <name evidence="3" type="ORF">EDD38_3330</name>
    <name evidence="2" type="ORF">EDD39_2744</name>
</gene>
<evidence type="ECO:0000256" key="1">
    <source>
        <dbReference type="SAM" id="Phobius"/>
    </source>
</evidence>
<keyword evidence="4" id="KW-1185">Reference proteome</keyword>
<feature type="transmembrane region" description="Helical" evidence="1">
    <location>
        <begin position="23"/>
        <end position="40"/>
    </location>
</feature>
<accession>A0A3N4RW34</accession>